<feature type="transmembrane region" description="Helical" evidence="1">
    <location>
        <begin position="104"/>
        <end position="124"/>
    </location>
</feature>
<keyword evidence="3" id="KW-1185">Reference proteome</keyword>
<evidence type="ECO:0008006" key="4">
    <source>
        <dbReference type="Google" id="ProtNLM"/>
    </source>
</evidence>
<keyword evidence="1" id="KW-0472">Membrane</keyword>
<dbReference type="AlphaFoldDB" id="A0A317XTJ1"/>
<organism evidence="2 3">
    <name type="scientific">Testicularia cyperi</name>
    <dbReference type="NCBI Taxonomy" id="1882483"/>
    <lineage>
        <taxon>Eukaryota</taxon>
        <taxon>Fungi</taxon>
        <taxon>Dikarya</taxon>
        <taxon>Basidiomycota</taxon>
        <taxon>Ustilaginomycotina</taxon>
        <taxon>Ustilaginomycetes</taxon>
        <taxon>Ustilaginales</taxon>
        <taxon>Anthracoideaceae</taxon>
        <taxon>Testicularia</taxon>
    </lineage>
</organism>
<keyword evidence="1" id="KW-1133">Transmembrane helix</keyword>
<proteinExistence type="predicted"/>
<gene>
    <name evidence="2" type="ORF">BCV70DRAFT_78453</name>
</gene>
<keyword evidence="1" id="KW-0812">Transmembrane</keyword>
<evidence type="ECO:0000313" key="2">
    <source>
        <dbReference type="EMBL" id="PWZ01656.1"/>
    </source>
</evidence>
<reference evidence="2 3" key="1">
    <citation type="journal article" date="2018" name="Mol. Biol. Evol.">
        <title>Broad Genomic Sampling Reveals a Smut Pathogenic Ancestry of the Fungal Clade Ustilaginomycotina.</title>
        <authorList>
            <person name="Kijpornyongpan T."/>
            <person name="Mondo S.J."/>
            <person name="Barry K."/>
            <person name="Sandor L."/>
            <person name="Lee J."/>
            <person name="Lipzen A."/>
            <person name="Pangilinan J."/>
            <person name="LaButti K."/>
            <person name="Hainaut M."/>
            <person name="Henrissat B."/>
            <person name="Grigoriev I.V."/>
            <person name="Spatafora J.W."/>
            <person name="Aime M.C."/>
        </authorList>
    </citation>
    <scope>NUCLEOTIDE SEQUENCE [LARGE SCALE GENOMIC DNA]</scope>
    <source>
        <strain evidence="2 3">MCA 3645</strain>
    </source>
</reference>
<feature type="transmembrane region" description="Helical" evidence="1">
    <location>
        <begin position="136"/>
        <end position="160"/>
    </location>
</feature>
<protein>
    <recommendedName>
        <fullName evidence="4">Transmembrane protein</fullName>
    </recommendedName>
</protein>
<name>A0A317XTJ1_9BASI</name>
<feature type="transmembrane region" description="Helical" evidence="1">
    <location>
        <begin position="74"/>
        <end position="92"/>
    </location>
</feature>
<dbReference type="Proteomes" id="UP000246740">
    <property type="component" value="Unassembled WGS sequence"/>
</dbReference>
<dbReference type="EMBL" id="KZ819190">
    <property type="protein sequence ID" value="PWZ01656.1"/>
    <property type="molecule type" value="Genomic_DNA"/>
</dbReference>
<accession>A0A317XTJ1</accession>
<evidence type="ECO:0000313" key="3">
    <source>
        <dbReference type="Proteomes" id="UP000246740"/>
    </source>
</evidence>
<dbReference type="InParanoid" id="A0A317XTJ1"/>
<evidence type="ECO:0000256" key="1">
    <source>
        <dbReference type="SAM" id="Phobius"/>
    </source>
</evidence>
<sequence>MPSLFPIAALSTHHVPSPAFSLSFFSSPLAFHPTAPTSPLFSRLSSLISPLSPRPCQSTVSSPFFFIPSSHLDTWSVGRVIWICLSFVPLATTVRRIRQYLGSLVTRPLFAFLPCTTMASLFRLPPSFPSPFLPLFSLYLFFFPSPFPFLAFFLFLGVLLTSSFQRATTMSFYRSPLPDLSSSSIAVLSLVSPYHNQTLYLTLCVCFVSLRRRR</sequence>